<dbReference type="EMBL" id="JAAALK010000080">
    <property type="protein sequence ID" value="KAG8092233.1"/>
    <property type="molecule type" value="Genomic_DNA"/>
</dbReference>
<organism evidence="1 2">
    <name type="scientific">Zizania palustris</name>
    <name type="common">Northern wild rice</name>
    <dbReference type="NCBI Taxonomy" id="103762"/>
    <lineage>
        <taxon>Eukaryota</taxon>
        <taxon>Viridiplantae</taxon>
        <taxon>Streptophyta</taxon>
        <taxon>Embryophyta</taxon>
        <taxon>Tracheophyta</taxon>
        <taxon>Spermatophyta</taxon>
        <taxon>Magnoliopsida</taxon>
        <taxon>Liliopsida</taxon>
        <taxon>Poales</taxon>
        <taxon>Poaceae</taxon>
        <taxon>BOP clade</taxon>
        <taxon>Oryzoideae</taxon>
        <taxon>Oryzeae</taxon>
        <taxon>Zizaniinae</taxon>
        <taxon>Zizania</taxon>
    </lineage>
</organism>
<proteinExistence type="predicted"/>
<accession>A0A8J6BVV6</accession>
<dbReference type="AlphaFoldDB" id="A0A8J6BVV6"/>
<reference evidence="1" key="1">
    <citation type="journal article" date="2021" name="bioRxiv">
        <title>Whole Genome Assembly and Annotation of Northern Wild Rice, Zizania palustris L., Supports a Whole Genome Duplication in the Zizania Genus.</title>
        <authorList>
            <person name="Haas M."/>
            <person name="Kono T."/>
            <person name="Macchietto M."/>
            <person name="Millas R."/>
            <person name="McGilp L."/>
            <person name="Shao M."/>
            <person name="Duquette J."/>
            <person name="Hirsch C.N."/>
            <person name="Kimball J."/>
        </authorList>
    </citation>
    <scope>NUCLEOTIDE SEQUENCE</scope>
    <source>
        <tissue evidence="1">Fresh leaf tissue</tissue>
    </source>
</reference>
<gene>
    <name evidence="1" type="ORF">GUJ93_ZPchr0012g19753</name>
</gene>
<evidence type="ECO:0000313" key="1">
    <source>
        <dbReference type="EMBL" id="KAG8092233.1"/>
    </source>
</evidence>
<comment type="caution">
    <text evidence="1">The sequence shown here is derived from an EMBL/GenBank/DDBJ whole genome shotgun (WGS) entry which is preliminary data.</text>
</comment>
<dbReference type="Proteomes" id="UP000729402">
    <property type="component" value="Unassembled WGS sequence"/>
</dbReference>
<evidence type="ECO:0000313" key="2">
    <source>
        <dbReference type="Proteomes" id="UP000729402"/>
    </source>
</evidence>
<name>A0A8J6BVV6_ZIZPA</name>
<reference evidence="1" key="2">
    <citation type="submission" date="2021-02" db="EMBL/GenBank/DDBJ databases">
        <authorList>
            <person name="Kimball J.A."/>
            <person name="Haas M.W."/>
            <person name="Macchietto M."/>
            <person name="Kono T."/>
            <person name="Duquette J."/>
            <person name="Shao M."/>
        </authorList>
    </citation>
    <scope>NUCLEOTIDE SEQUENCE</scope>
    <source>
        <tissue evidence="1">Fresh leaf tissue</tissue>
    </source>
</reference>
<sequence length="120" mass="13204">MEEHSILVALASAEAELPVASDQEVPTLALGHDRGGRSMAPPAAKCRGRLRHRPLYTSLPPPPTIAIPRRSPRRHAALYLALPLHPPSRRLPALLAAECRRRHPRRPPGPLRLRSINING</sequence>
<keyword evidence="2" id="KW-1185">Reference proteome</keyword>
<protein>
    <submittedName>
        <fullName evidence="1">Uncharacterized protein</fullName>
    </submittedName>
</protein>